<dbReference type="Proteomes" id="UP000618952">
    <property type="component" value="Unassembled WGS sequence"/>
</dbReference>
<accession>A0ABR7QMS1</accession>
<feature type="repeat" description="TPR" evidence="1">
    <location>
        <begin position="214"/>
        <end position="247"/>
    </location>
</feature>
<dbReference type="SUPFAM" id="SSF48452">
    <property type="entry name" value="TPR-like"/>
    <property type="match status" value="1"/>
</dbReference>
<dbReference type="Gene3D" id="2.170.130.10">
    <property type="entry name" value="TonB-dependent receptor, plug domain"/>
    <property type="match status" value="1"/>
</dbReference>
<evidence type="ECO:0000313" key="2">
    <source>
        <dbReference type="EMBL" id="MBC8768485.1"/>
    </source>
</evidence>
<evidence type="ECO:0000256" key="1">
    <source>
        <dbReference type="PROSITE-ProRule" id="PRU00339"/>
    </source>
</evidence>
<dbReference type="InterPro" id="IPR011990">
    <property type="entry name" value="TPR-like_helical_dom_sf"/>
</dbReference>
<dbReference type="InterPro" id="IPR019734">
    <property type="entry name" value="TPR_rpt"/>
</dbReference>
<dbReference type="RefSeq" id="WP_187584395.1">
    <property type="nucleotide sequence ID" value="NZ_JACLHY010000009.1"/>
</dbReference>
<sequence>MDKDRTSYSMRVIDGKNLMPAGTDFLDALLVWVPNMVIDRVTNPLDPRVYLPQYASTKGSVIFDVDGFVYEQAPTFISVHDIERVAVLTRNGAFSRYGPRGAGGVIIINTKEQTRIDELGVEKIYNNSGLRDSIYDQLAVKRAYSPEIPEYILEYSLADSEEKAYRLFKNQKTRFSNSPYYLLDISEYFRTTWGNTKKCLAILDTMAHQFAHDAMALKALAYRYEKLRFSENALQQYLKVLKLRPRDAQSHRDVANAYEDIGNYQKALHIYTRYELAVNDLDSVPFDRCSTDELMNTERMNIINLYREKFILESEVVKDNSENPKTRVVIEWNNNAAEFELQFIDPEKYYDSWEYTIESKEAQLSAEILKGYSSKQFFLDDELKGEWVVNISYFGNGTQDPTYLKVTTFFDYGTSAQRKSMKVFKLTHTNDDVYLFTINTELKLFIE</sequence>
<evidence type="ECO:0000313" key="3">
    <source>
        <dbReference type="Proteomes" id="UP000618952"/>
    </source>
</evidence>
<keyword evidence="1" id="KW-0802">TPR repeat</keyword>
<name>A0ABR7QMS1_9FLAO</name>
<keyword evidence="3" id="KW-1185">Reference proteome</keyword>
<dbReference type="Gene3D" id="1.25.40.10">
    <property type="entry name" value="Tetratricopeptide repeat domain"/>
    <property type="match status" value="1"/>
</dbReference>
<organism evidence="2 3">
    <name type="scientific">Arenibacter arenosicollis</name>
    <dbReference type="NCBI Taxonomy" id="2762274"/>
    <lineage>
        <taxon>Bacteria</taxon>
        <taxon>Pseudomonadati</taxon>
        <taxon>Bacteroidota</taxon>
        <taxon>Flavobacteriia</taxon>
        <taxon>Flavobacteriales</taxon>
        <taxon>Flavobacteriaceae</taxon>
        <taxon>Arenibacter</taxon>
    </lineage>
</organism>
<dbReference type="EMBL" id="JACLHY010000009">
    <property type="protein sequence ID" value="MBC8768485.1"/>
    <property type="molecule type" value="Genomic_DNA"/>
</dbReference>
<dbReference type="SUPFAM" id="SSF56935">
    <property type="entry name" value="Porins"/>
    <property type="match status" value="1"/>
</dbReference>
<proteinExistence type="predicted"/>
<dbReference type="PROSITE" id="PS50005">
    <property type="entry name" value="TPR"/>
    <property type="match status" value="1"/>
</dbReference>
<comment type="caution">
    <text evidence="2">The sequence shown here is derived from an EMBL/GenBank/DDBJ whole genome shotgun (WGS) entry which is preliminary data.</text>
</comment>
<protein>
    <recommendedName>
        <fullName evidence="4">TonB-dependent receptor plug domain-containing protein</fullName>
    </recommendedName>
</protein>
<reference evidence="2 3" key="1">
    <citation type="submission" date="2020-08" db="EMBL/GenBank/DDBJ databases">
        <title>Arenibacter gaetbuli sp. nov., isolated from a sand dune.</title>
        <authorList>
            <person name="Park S."/>
            <person name="Yoon J.-H."/>
        </authorList>
    </citation>
    <scope>NUCLEOTIDE SEQUENCE [LARGE SCALE GENOMIC DNA]</scope>
    <source>
        <strain evidence="2 3">BSSL-BM3</strain>
    </source>
</reference>
<dbReference type="InterPro" id="IPR037066">
    <property type="entry name" value="Plug_dom_sf"/>
</dbReference>
<gene>
    <name evidence="2" type="ORF">H4O18_10825</name>
</gene>
<evidence type="ECO:0008006" key="4">
    <source>
        <dbReference type="Google" id="ProtNLM"/>
    </source>
</evidence>